<dbReference type="Proteomes" id="UP000662857">
    <property type="component" value="Chromosome"/>
</dbReference>
<dbReference type="Gene3D" id="3.40.50.150">
    <property type="entry name" value="Vaccinia Virus protein VP39"/>
    <property type="match status" value="1"/>
</dbReference>
<dbReference type="InterPro" id="IPR000682">
    <property type="entry name" value="PCMT"/>
</dbReference>
<evidence type="ECO:0000256" key="6">
    <source>
        <dbReference type="ARBA" id="ARBA00022603"/>
    </source>
</evidence>
<evidence type="ECO:0000256" key="8">
    <source>
        <dbReference type="ARBA" id="ARBA00022691"/>
    </source>
</evidence>
<evidence type="ECO:0000256" key="7">
    <source>
        <dbReference type="ARBA" id="ARBA00022679"/>
    </source>
</evidence>
<dbReference type="KEGG" id="nhy:JQS43_21965"/>
<evidence type="ECO:0000256" key="1">
    <source>
        <dbReference type="ARBA" id="ARBA00004496"/>
    </source>
</evidence>
<evidence type="ECO:0000256" key="3">
    <source>
        <dbReference type="ARBA" id="ARBA00011890"/>
    </source>
</evidence>
<dbReference type="Pfam" id="PF01135">
    <property type="entry name" value="PCMT"/>
    <property type="match status" value="1"/>
</dbReference>
<organism evidence="13 14">
    <name type="scientific">Natronosporangium hydrolyticum</name>
    <dbReference type="NCBI Taxonomy" id="2811111"/>
    <lineage>
        <taxon>Bacteria</taxon>
        <taxon>Bacillati</taxon>
        <taxon>Actinomycetota</taxon>
        <taxon>Actinomycetes</taxon>
        <taxon>Micromonosporales</taxon>
        <taxon>Micromonosporaceae</taxon>
        <taxon>Natronosporangium</taxon>
    </lineage>
</organism>
<dbReference type="PANTHER" id="PTHR11579:SF0">
    <property type="entry name" value="PROTEIN-L-ISOASPARTATE(D-ASPARTATE) O-METHYLTRANSFERASE"/>
    <property type="match status" value="1"/>
</dbReference>
<dbReference type="AlphaFoldDB" id="A0A895YPT7"/>
<proteinExistence type="inferred from homology"/>
<protein>
    <recommendedName>
        <fullName evidence="4">Protein-L-isoaspartate O-methyltransferase</fullName>
        <ecNumber evidence="3">2.1.1.77</ecNumber>
    </recommendedName>
    <alternativeName>
        <fullName evidence="11">L-isoaspartyl protein carboxyl methyltransferase</fullName>
    </alternativeName>
    <alternativeName>
        <fullName evidence="9">Protein L-isoaspartyl methyltransferase</fullName>
    </alternativeName>
    <alternativeName>
        <fullName evidence="10">Protein-beta-aspartate methyltransferase</fullName>
    </alternativeName>
</protein>
<sequence>MESTRPTRPNARDPRPQRSNRAIGHPAWLILRPAAPLPAASTRQSKQQPLVSHAEARQSQSRKEKTITTVRQPPTSPTGDAELRRALVERISARRQLSDAVAAAMYKVPRHVFVPTASLEEAYANDTVVTRRDDTGIATSSASAPWLVGQMLDQLQLQPGMRVLEIGAGTGYNAALIAELVGPTGHVTAVEITPDVAADARKALATIGATNVEIVCGDGEYGHPQAAAHDRIISTAGVWEIPDAWAEQLSPEGVLVAPLRMRGLTRSVAMTREAGVWRSHSTVTCGFMPIRGKGEMPERNIRPAEDLFVRFDDGQDADALALAQAAASPGRVDWSGVLIDRSLELLDFYLAELDGFCRVLASPSITERGLAEPVNDWGSMGAATDEALGYLTKRTCLDNPYLYELGVCAYGPRAAAMLADLTERVHRWDRDRESITGVRIEIHPPGQGEMADALMIADKRRSRVVVRPVRQESK</sequence>
<keyword evidence="14" id="KW-1185">Reference proteome</keyword>
<keyword evidence="5" id="KW-0963">Cytoplasm</keyword>
<evidence type="ECO:0000256" key="4">
    <source>
        <dbReference type="ARBA" id="ARBA00013346"/>
    </source>
</evidence>
<accession>A0A895YPT7</accession>
<evidence type="ECO:0000256" key="12">
    <source>
        <dbReference type="SAM" id="MobiDB-lite"/>
    </source>
</evidence>
<evidence type="ECO:0000313" key="13">
    <source>
        <dbReference type="EMBL" id="QSB17499.1"/>
    </source>
</evidence>
<dbReference type="InterPro" id="IPR027573">
    <property type="entry name" value="Methyltran_FxLD"/>
</dbReference>
<keyword evidence="7" id="KW-0808">Transferase</keyword>
<evidence type="ECO:0000313" key="14">
    <source>
        <dbReference type="Proteomes" id="UP000662857"/>
    </source>
</evidence>
<evidence type="ECO:0000256" key="5">
    <source>
        <dbReference type="ARBA" id="ARBA00022490"/>
    </source>
</evidence>
<reference evidence="13" key="1">
    <citation type="submission" date="2021-02" db="EMBL/GenBank/DDBJ databases">
        <title>Natrosporangium hydrolyticum gen. nov., sp. nov, a haloalkaliphilic actinobacterium from a soda solonchak soil.</title>
        <authorList>
            <person name="Sorokin D.Y."/>
            <person name="Khijniak T.V."/>
            <person name="Zakharycheva A.P."/>
            <person name="Boueva O.V."/>
            <person name="Ariskina E.V."/>
            <person name="Hahnke R.L."/>
            <person name="Bunk B."/>
            <person name="Sproer C."/>
            <person name="Schumann P."/>
            <person name="Evtushenko L.I."/>
            <person name="Kublanov I.V."/>
        </authorList>
    </citation>
    <scope>NUCLEOTIDE SEQUENCE</scope>
    <source>
        <strain evidence="13">DSM 106523</strain>
    </source>
</reference>
<dbReference type="GO" id="GO:0005737">
    <property type="term" value="C:cytoplasm"/>
    <property type="evidence" value="ECO:0007669"/>
    <property type="project" value="UniProtKB-SubCell"/>
</dbReference>
<dbReference type="SUPFAM" id="SSF53335">
    <property type="entry name" value="S-adenosyl-L-methionine-dependent methyltransferases"/>
    <property type="match status" value="1"/>
</dbReference>
<name>A0A895YPT7_9ACTN</name>
<keyword evidence="6 13" id="KW-0489">Methyltransferase</keyword>
<keyword evidence="8" id="KW-0949">S-adenosyl-L-methionine</keyword>
<dbReference type="CDD" id="cd02440">
    <property type="entry name" value="AdoMet_MTases"/>
    <property type="match status" value="1"/>
</dbReference>
<gene>
    <name evidence="13" type="primary">fxlM</name>
    <name evidence="13" type="ORF">JQS43_21965</name>
</gene>
<evidence type="ECO:0000256" key="10">
    <source>
        <dbReference type="ARBA" id="ARBA00031323"/>
    </source>
</evidence>
<evidence type="ECO:0000256" key="9">
    <source>
        <dbReference type="ARBA" id="ARBA00030757"/>
    </source>
</evidence>
<dbReference type="GO" id="GO:0004719">
    <property type="term" value="F:protein-L-isoaspartate (D-aspartate) O-methyltransferase activity"/>
    <property type="evidence" value="ECO:0007669"/>
    <property type="project" value="UniProtKB-EC"/>
</dbReference>
<dbReference type="GO" id="GO:0032259">
    <property type="term" value="P:methylation"/>
    <property type="evidence" value="ECO:0007669"/>
    <property type="project" value="UniProtKB-KW"/>
</dbReference>
<feature type="compositionally biased region" description="Low complexity" evidence="12">
    <location>
        <begin position="26"/>
        <end position="40"/>
    </location>
</feature>
<dbReference type="EMBL" id="CP070499">
    <property type="protein sequence ID" value="QSB17499.1"/>
    <property type="molecule type" value="Genomic_DNA"/>
</dbReference>
<dbReference type="EC" id="2.1.1.77" evidence="3"/>
<comment type="subcellular location">
    <subcellularLocation>
        <location evidence="1">Cytoplasm</location>
    </subcellularLocation>
</comment>
<comment type="similarity">
    <text evidence="2">Belongs to the methyltransferase superfamily. L-isoaspartyl/D-aspartyl protein methyltransferase family.</text>
</comment>
<feature type="region of interest" description="Disordered" evidence="12">
    <location>
        <begin position="1"/>
        <end position="80"/>
    </location>
</feature>
<feature type="compositionally biased region" description="Polar residues" evidence="12">
    <location>
        <begin position="41"/>
        <end position="50"/>
    </location>
</feature>
<evidence type="ECO:0000256" key="11">
    <source>
        <dbReference type="ARBA" id="ARBA00031350"/>
    </source>
</evidence>
<dbReference type="NCBIfam" id="TIGR04364">
    <property type="entry name" value="methyltran_FxLD"/>
    <property type="match status" value="1"/>
</dbReference>
<dbReference type="InterPro" id="IPR029063">
    <property type="entry name" value="SAM-dependent_MTases_sf"/>
</dbReference>
<evidence type="ECO:0000256" key="2">
    <source>
        <dbReference type="ARBA" id="ARBA00005369"/>
    </source>
</evidence>
<dbReference type="PANTHER" id="PTHR11579">
    <property type="entry name" value="PROTEIN-L-ISOASPARTATE O-METHYLTRANSFERASE"/>
    <property type="match status" value="1"/>
</dbReference>